<dbReference type="Proteomes" id="UP000504610">
    <property type="component" value="Chromosome 6"/>
</dbReference>
<evidence type="ECO:0000259" key="1">
    <source>
        <dbReference type="PROSITE" id="PS50181"/>
    </source>
</evidence>
<dbReference type="PROSITE" id="PS50181">
    <property type="entry name" value="FBOX"/>
    <property type="match status" value="1"/>
</dbReference>
<dbReference type="NCBIfam" id="TIGR01640">
    <property type="entry name" value="F_box_assoc_1"/>
    <property type="match status" value="1"/>
</dbReference>
<proteinExistence type="predicted"/>
<dbReference type="Pfam" id="PF00646">
    <property type="entry name" value="F-box"/>
    <property type="match status" value="1"/>
</dbReference>
<dbReference type="InterPro" id="IPR036047">
    <property type="entry name" value="F-box-like_dom_sf"/>
</dbReference>
<dbReference type="InterPro" id="IPR050796">
    <property type="entry name" value="SCF_F-box_component"/>
</dbReference>
<reference evidence="2" key="1">
    <citation type="journal article" date="2019" name="Database">
        <title>The radish genome database (RadishGD): an integrated information resource for radish genomics.</title>
        <authorList>
            <person name="Yu H.J."/>
            <person name="Baek S."/>
            <person name="Lee Y.J."/>
            <person name="Cho A."/>
            <person name="Mun J.H."/>
        </authorList>
    </citation>
    <scope>NUCLEOTIDE SEQUENCE [LARGE SCALE GENOMIC DNA]</scope>
    <source>
        <strain evidence="2">cv. WK10039</strain>
    </source>
</reference>
<evidence type="ECO:0000313" key="3">
    <source>
        <dbReference type="RefSeq" id="XP_018459668.1"/>
    </source>
</evidence>
<dbReference type="Pfam" id="PF07734">
    <property type="entry name" value="FBA_1"/>
    <property type="match status" value="1"/>
</dbReference>
<name>A0A6J0LID2_RAPSA</name>
<dbReference type="CDD" id="cd22157">
    <property type="entry name" value="F-box_AtFBW1-like"/>
    <property type="match status" value="1"/>
</dbReference>
<dbReference type="PANTHER" id="PTHR31672:SF13">
    <property type="entry name" value="F-BOX PROTEIN CPR30-LIKE"/>
    <property type="match status" value="1"/>
</dbReference>
<organism evidence="2 3">
    <name type="scientific">Raphanus sativus</name>
    <name type="common">Radish</name>
    <name type="synonym">Raphanus raphanistrum var. sativus</name>
    <dbReference type="NCBI Taxonomy" id="3726"/>
    <lineage>
        <taxon>Eukaryota</taxon>
        <taxon>Viridiplantae</taxon>
        <taxon>Streptophyta</taxon>
        <taxon>Embryophyta</taxon>
        <taxon>Tracheophyta</taxon>
        <taxon>Spermatophyta</taxon>
        <taxon>Magnoliopsida</taxon>
        <taxon>eudicotyledons</taxon>
        <taxon>Gunneridae</taxon>
        <taxon>Pentapetalae</taxon>
        <taxon>rosids</taxon>
        <taxon>malvids</taxon>
        <taxon>Brassicales</taxon>
        <taxon>Brassicaceae</taxon>
        <taxon>Brassiceae</taxon>
        <taxon>Raphanus</taxon>
    </lineage>
</organism>
<dbReference type="KEGG" id="rsz:108830564"/>
<dbReference type="RefSeq" id="XP_018459668.1">
    <property type="nucleotide sequence ID" value="XM_018604166.2"/>
</dbReference>
<dbReference type="SUPFAM" id="SSF50965">
    <property type="entry name" value="Galactose oxidase, central domain"/>
    <property type="match status" value="1"/>
</dbReference>
<dbReference type="GeneID" id="108830564"/>
<dbReference type="InterPro" id="IPR001810">
    <property type="entry name" value="F-box_dom"/>
</dbReference>
<keyword evidence="2" id="KW-1185">Reference proteome</keyword>
<gene>
    <name evidence="3" type="primary">LOC108830564</name>
</gene>
<protein>
    <submittedName>
        <fullName evidence="3">F-box/kelch-repeat protein At3g22730</fullName>
    </submittedName>
</protein>
<dbReference type="InterPro" id="IPR011043">
    <property type="entry name" value="Gal_Oxase/kelch_b-propeller"/>
</dbReference>
<reference evidence="3" key="2">
    <citation type="submission" date="2025-08" db="UniProtKB">
        <authorList>
            <consortium name="RefSeq"/>
        </authorList>
    </citation>
    <scope>IDENTIFICATION</scope>
    <source>
        <tissue evidence="3">Leaf</tissue>
    </source>
</reference>
<dbReference type="PANTHER" id="PTHR31672">
    <property type="entry name" value="BNACNNG10540D PROTEIN"/>
    <property type="match status" value="1"/>
</dbReference>
<dbReference type="SMART" id="SM00256">
    <property type="entry name" value="FBOX"/>
    <property type="match status" value="1"/>
</dbReference>
<evidence type="ECO:0000313" key="2">
    <source>
        <dbReference type="Proteomes" id="UP000504610"/>
    </source>
</evidence>
<accession>A0A6J0LID2</accession>
<feature type="domain" description="F-box" evidence="1">
    <location>
        <begin position="1"/>
        <end position="44"/>
    </location>
</feature>
<sequence length="448" mass="52390">MSYLPADLVEEILSRVPAKSLLRLRSTCKGWNTLFKDQRFIEKHLRNVPKQLRALILEGCRLYPTSVDLNSVPPSIEFSDSLSLNESDDSEEVYIDTVFHCDGLLLCTTVEDELVVWNPCLRETRWIKQTYGTRCFYNKMFRGRKTTFALGYEKNQFCRSYKILMFWGCDKTKGDLVDGHEIYDFNNLHDDEVDGFEIYDLNSNSWRVVKAPNCFVMNSHGVSLKGNTYWVTSDDGIDDDYLLSFDFTKERFIRLCFPLPSLDCMYKALSVVREELSVLRCIKGSSTMEMWVTNKMDTSCEADLSWSKSFAVDYGLDVYTCLLIDERKKVALCDSYFGKGWSRVCTVGEADEYYTEIPFKEMYLERIHIFNYVPSLVHIQQDIESDVFDKSHRRRWDDLSREDDSDMDSGLEETDGMDSGLEEWYWWEIEGADISISRRSRGRVWKTR</sequence>
<dbReference type="OrthoDB" id="1021413at2759"/>
<dbReference type="SUPFAM" id="SSF81383">
    <property type="entry name" value="F-box domain"/>
    <property type="match status" value="1"/>
</dbReference>
<dbReference type="InterPro" id="IPR017451">
    <property type="entry name" value="F-box-assoc_interact_dom"/>
</dbReference>
<dbReference type="AlphaFoldDB" id="A0A6J0LID2"/>
<dbReference type="InterPro" id="IPR006527">
    <property type="entry name" value="F-box-assoc_dom_typ1"/>
</dbReference>
<dbReference type="Gene3D" id="1.20.1280.50">
    <property type="match status" value="1"/>
</dbReference>